<evidence type="ECO:0000259" key="2">
    <source>
        <dbReference type="Pfam" id="PF00534"/>
    </source>
</evidence>
<dbReference type="AlphaFoldDB" id="A0A2U1SQP0"/>
<comment type="caution">
    <text evidence="3">The sequence shown here is derived from an EMBL/GenBank/DDBJ whole genome shotgun (WGS) entry which is preliminary data.</text>
</comment>
<dbReference type="EMBL" id="PUIV01000014">
    <property type="protein sequence ID" value="PWB93934.1"/>
    <property type="molecule type" value="Genomic_DNA"/>
</dbReference>
<keyword evidence="4" id="KW-1185">Reference proteome</keyword>
<proteinExistence type="predicted"/>
<evidence type="ECO:0000313" key="3">
    <source>
        <dbReference type="EMBL" id="PWB93934.1"/>
    </source>
</evidence>
<protein>
    <submittedName>
        <fullName evidence="3">Glycosyltransferase family 1 protein</fullName>
    </submittedName>
</protein>
<evidence type="ECO:0000256" key="1">
    <source>
        <dbReference type="ARBA" id="ARBA00022679"/>
    </source>
</evidence>
<organism evidence="3 4">
    <name type="scientific">Methylosinus sporium</name>
    <dbReference type="NCBI Taxonomy" id="428"/>
    <lineage>
        <taxon>Bacteria</taxon>
        <taxon>Pseudomonadati</taxon>
        <taxon>Pseudomonadota</taxon>
        <taxon>Alphaproteobacteria</taxon>
        <taxon>Hyphomicrobiales</taxon>
        <taxon>Methylocystaceae</taxon>
        <taxon>Methylosinus</taxon>
    </lineage>
</organism>
<dbReference type="CDD" id="cd03809">
    <property type="entry name" value="GT4_MtfB-like"/>
    <property type="match status" value="1"/>
</dbReference>
<feature type="domain" description="Glycosyl transferase family 1" evidence="2">
    <location>
        <begin position="240"/>
        <end position="358"/>
    </location>
</feature>
<dbReference type="RefSeq" id="WP_108917302.1">
    <property type="nucleotide sequence ID" value="NZ_BGJY01000031.1"/>
</dbReference>
<dbReference type="Gene3D" id="3.40.50.2000">
    <property type="entry name" value="Glycogen Phosphorylase B"/>
    <property type="match status" value="1"/>
</dbReference>
<dbReference type="PANTHER" id="PTHR46401">
    <property type="entry name" value="GLYCOSYLTRANSFERASE WBBK-RELATED"/>
    <property type="match status" value="1"/>
</dbReference>
<gene>
    <name evidence="3" type="ORF">C5689_10850</name>
</gene>
<keyword evidence="1 3" id="KW-0808">Transferase</keyword>
<name>A0A2U1SQP0_METSR</name>
<reference evidence="3 4" key="1">
    <citation type="journal article" date="2018" name="Appl. Microbiol. Biotechnol.">
        <title>Co-cultivation of the strictly anaerobic methanogen Methanosarcina barkeri with aerobic methanotrophs in an oxygen-limited membrane bioreactor.</title>
        <authorList>
            <person name="In 't Zandt M.H."/>
            <person name="van den Bosch T.J.M."/>
            <person name="Rijkers R."/>
            <person name="van Kessel M.A.H.J."/>
            <person name="Jetten M.S.M."/>
            <person name="Welte C.U."/>
        </authorList>
    </citation>
    <scope>NUCLEOTIDE SEQUENCE [LARGE SCALE GENOMIC DNA]</scope>
    <source>
        <strain evidence="3 4">DSM 17706</strain>
    </source>
</reference>
<dbReference type="Pfam" id="PF00534">
    <property type="entry name" value="Glycos_transf_1"/>
    <property type="match status" value="1"/>
</dbReference>
<sequence>MTRPIVYDATHLVSLGRAAGAAGIGRIDLAFARHFAAHPRLSCAAHYGARGPHVLAPSRLARIVADVAPAAPDASAEWARLRSWLLGAERAPSVTAPAPRDALGQFLWRTPLRLANDAPHAPPPNSLYLNIGQHACEFPLLFRWLERRPDMRAVFFVHDLLPLDRPEFFRRGYEALFRRRIDTILRHADALLAMSEIVAERLERETARKGARIPIHVEPAPSTQGESADASDEQLARCDYFVLVSTLEPRKNHLMLLNVWRALAAGPQPVPKLVLVGGRGWENEQIVDMLNRCEAIRPHVRWTSDLPAAALRRLLANANALLMPSFAEGYGLPVVEALALGTPAIVSDIPVFREIAQERALFLSPLDGLGWKRAVTDFCAAASPHRLAAIGAAQSFSAPDWTRYFERIESFLDSL</sequence>
<dbReference type="InterPro" id="IPR001296">
    <property type="entry name" value="Glyco_trans_1"/>
</dbReference>
<dbReference type="SUPFAM" id="SSF53756">
    <property type="entry name" value="UDP-Glycosyltransferase/glycogen phosphorylase"/>
    <property type="match status" value="1"/>
</dbReference>
<evidence type="ECO:0000313" key="4">
    <source>
        <dbReference type="Proteomes" id="UP000245137"/>
    </source>
</evidence>
<dbReference type="GO" id="GO:0016757">
    <property type="term" value="F:glycosyltransferase activity"/>
    <property type="evidence" value="ECO:0007669"/>
    <property type="project" value="InterPro"/>
</dbReference>
<accession>A0A2U1SQP0</accession>
<dbReference type="OrthoDB" id="9790710at2"/>
<dbReference type="PANTHER" id="PTHR46401:SF2">
    <property type="entry name" value="GLYCOSYLTRANSFERASE WBBK-RELATED"/>
    <property type="match status" value="1"/>
</dbReference>
<dbReference type="Proteomes" id="UP000245137">
    <property type="component" value="Unassembled WGS sequence"/>
</dbReference>